<feature type="transmembrane region" description="Helical" evidence="6">
    <location>
        <begin position="344"/>
        <end position="362"/>
    </location>
</feature>
<dbReference type="PANTHER" id="PTHR43791">
    <property type="entry name" value="PERMEASE-RELATED"/>
    <property type="match status" value="1"/>
</dbReference>
<protein>
    <submittedName>
        <fullName evidence="8">High-affinity nicotinic acid transporter-like protein</fullName>
    </submittedName>
</protein>
<reference evidence="9" key="1">
    <citation type="journal article" date="2020" name="Stud. Mycol.">
        <title>101 Dothideomycetes genomes: A test case for predicting lifestyles and emergence of pathogens.</title>
        <authorList>
            <person name="Haridas S."/>
            <person name="Albert R."/>
            <person name="Binder M."/>
            <person name="Bloem J."/>
            <person name="LaButti K."/>
            <person name="Salamov A."/>
            <person name="Andreopoulos B."/>
            <person name="Baker S."/>
            <person name="Barry K."/>
            <person name="Bills G."/>
            <person name="Bluhm B."/>
            <person name="Cannon C."/>
            <person name="Castanera R."/>
            <person name="Culley D."/>
            <person name="Daum C."/>
            <person name="Ezra D."/>
            <person name="Gonzalez J."/>
            <person name="Henrissat B."/>
            <person name="Kuo A."/>
            <person name="Liang C."/>
            <person name="Lipzen A."/>
            <person name="Lutzoni F."/>
            <person name="Magnuson J."/>
            <person name="Mondo S."/>
            <person name="Nolan M."/>
            <person name="Ohm R."/>
            <person name="Pangilinan J."/>
            <person name="Park H.-J."/>
            <person name="Ramirez L."/>
            <person name="Alfaro M."/>
            <person name="Sun H."/>
            <person name="Tritt A."/>
            <person name="Yoshinaga Y."/>
            <person name="Zwiers L.-H."/>
            <person name="Turgeon B."/>
            <person name="Goodwin S."/>
            <person name="Spatafora J."/>
            <person name="Crous P."/>
            <person name="Grigoriev I."/>
        </authorList>
    </citation>
    <scope>NUCLEOTIDE SEQUENCE [LARGE SCALE GENOMIC DNA]</scope>
    <source>
        <strain evidence="9">CBS 304.66</strain>
    </source>
</reference>
<dbReference type="FunFam" id="1.20.1250.20:FF:000068">
    <property type="entry name" value="MFS general substrate transporter"/>
    <property type="match status" value="1"/>
</dbReference>
<dbReference type="SUPFAM" id="SSF103473">
    <property type="entry name" value="MFS general substrate transporter"/>
    <property type="match status" value="1"/>
</dbReference>
<sequence length="494" mass="54576">MSDAEKELDIPVQDAEKSYDSDAIEAQLENLDIGLERKLVRKLDLFIIPVVMLLYLLSFLDRVNIGNARLYGLEEDLGLNSDQFQVAVSILFVTYILSELPSNLVLKKLRPSRWIAFITIAWGIIATLTGITQNYAGLIVCRLFLGAVEGGLFPGMAIYLTFFYTKRELALRIGYLFVSAALAGACGGLLAFAIGHMGGIAGQSGWRWIMIIEGLPTFVLGIATLWILPDNPQTAYFLNTGERELAAVRLARQTGYTAKAAQFHWKDVKAGLKDWKIWAFCFAQFGSDTMLYGYSTFLPTIIRGINPDASTALVQVLTIPCYGLGAITYLVVARFSDHQQKRGFYTVLLGLVSIVGYAMLISDSSYRVHYAGCFLVAMGLYVCVGLPLAWLPTNLPRYGKRTTATGLQLSIGNCAGIMASFLYPSKEGPRYVRGHAVTMAMVAWACLVYAFMWSYFATVNVRRASGKEDHKVEGLSDDEIAELGDDSPRFVYTI</sequence>
<evidence type="ECO:0000259" key="7">
    <source>
        <dbReference type="PROSITE" id="PS50850"/>
    </source>
</evidence>
<evidence type="ECO:0000256" key="2">
    <source>
        <dbReference type="ARBA" id="ARBA00022448"/>
    </source>
</evidence>
<evidence type="ECO:0000256" key="1">
    <source>
        <dbReference type="ARBA" id="ARBA00004141"/>
    </source>
</evidence>
<feature type="transmembrane region" description="Helical" evidence="6">
    <location>
        <begin position="174"/>
        <end position="194"/>
    </location>
</feature>
<dbReference type="OrthoDB" id="2962993at2759"/>
<keyword evidence="2" id="KW-0813">Transport</keyword>
<feature type="transmembrane region" description="Helical" evidence="6">
    <location>
        <begin position="312"/>
        <end position="332"/>
    </location>
</feature>
<proteinExistence type="predicted"/>
<feature type="transmembrane region" description="Helical" evidence="6">
    <location>
        <begin position="206"/>
        <end position="228"/>
    </location>
</feature>
<evidence type="ECO:0000256" key="6">
    <source>
        <dbReference type="SAM" id="Phobius"/>
    </source>
</evidence>
<keyword evidence="4 6" id="KW-1133">Transmembrane helix</keyword>
<comment type="subcellular location">
    <subcellularLocation>
        <location evidence="1">Membrane</location>
        <topology evidence="1">Multi-pass membrane protein</topology>
    </subcellularLocation>
</comment>
<feature type="transmembrane region" description="Helical" evidence="6">
    <location>
        <begin position="368"/>
        <end position="391"/>
    </location>
</feature>
<dbReference type="Pfam" id="PF07690">
    <property type="entry name" value="MFS_1"/>
    <property type="match status" value="1"/>
</dbReference>
<dbReference type="PANTHER" id="PTHR43791:SF91">
    <property type="entry name" value="MAJOR FACILITATOR SUPERFAMILY (MFS) PROFILE DOMAIN-CONTAINING PROTEIN-RELATED"/>
    <property type="match status" value="1"/>
</dbReference>
<evidence type="ECO:0000256" key="3">
    <source>
        <dbReference type="ARBA" id="ARBA00022692"/>
    </source>
</evidence>
<dbReference type="PROSITE" id="PS50850">
    <property type="entry name" value="MFS"/>
    <property type="match status" value="1"/>
</dbReference>
<accession>A0A9P4KEC5</accession>
<comment type="caution">
    <text evidence="8">The sequence shown here is derived from an EMBL/GenBank/DDBJ whole genome shotgun (WGS) entry which is preliminary data.</text>
</comment>
<dbReference type="InterPro" id="IPR020846">
    <property type="entry name" value="MFS_dom"/>
</dbReference>
<feature type="transmembrane region" description="Helical" evidence="6">
    <location>
        <begin position="403"/>
        <end position="423"/>
    </location>
</feature>
<gene>
    <name evidence="8" type="ORF">CC78DRAFT_456883</name>
</gene>
<dbReference type="AlphaFoldDB" id="A0A9P4KEC5"/>
<keyword evidence="5 6" id="KW-0472">Membrane</keyword>
<feature type="transmembrane region" description="Helical" evidence="6">
    <location>
        <begin position="435"/>
        <end position="457"/>
    </location>
</feature>
<evidence type="ECO:0000256" key="5">
    <source>
        <dbReference type="ARBA" id="ARBA00023136"/>
    </source>
</evidence>
<dbReference type="InterPro" id="IPR036259">
    <property type="entry name" value="MFS_trans_sf"/>
</dbReference>
<feature type="transmembrane region" description="Helical" evidence="6">
    <location>
        <begin position="114"/>
        <end position="131"/>
    </location>
</feature>
<evidence type="ECO:0000256" key="4">
    <source>
        <dbReference type="ARBA" id="ARBA00022989"/>
    </source>
</evidence>
<dbReference type="FunFam" id="1.20.1250.20:FF:000034">
    <property type="entry name" value="MFS general substrate transporter"/>
    <property type="match status" value="1"/>
</dbReference>
<dbReference type="InterPro" id="IPR011701">
    <property type="entry name" value="MFS"/>
</dbReference>
<keyword evidence="3 6" id="KW-0812">Transmembrane</keyword>
<evidence type="ECO:0000313" key="9">
    <source>
        <dbReference type="Proteomes" id="UP000800093"/>
    </source>
</evidence>
<dbReference type="EMBL" id="ML986590">
    <property type="protein sequence ID" value="KAF2267637.1"/>
    <property type="molecule type" value="Genomic_DNA"/>
</dbReference>
<dbReference type="GO" id="GO:0022857">
    <property type="term" value="F:transmembrane transporter activity"/>
    <property type="evidence" value="ECO:0007669"/>
    <property type="project" value="InterPro"/>
</dbReference>
<keyword evidence="9" id="KW-1185">Reference proteome</keyword>
<dbReference type="Proteomes" id="UP000800093">
    <property type="component" value="Unassembled WGS sequence"/>
</dbReference>
<organism evidence="8 9">
    <name type="scientific">Lojkania enalia</name>
    <dbReference type="NCBI Taxonomy" id="147567"/>
    <lineage>
        <taxon>Eukaryota</taxon>
        <taxon>Fungi</taxon>
        <taxon>Dikarya</taxon>
        <taxon>Ascomycota</taxon>
        <taxon>Pezizomycotina</taxon>
        <taxon>Dothideomycetes</taxon>
        <taxon>Pleosporomycetidae</taxon>
        <taxon>Pleosporales</taxon>
        <taxon>Pleosporales incertae sedis</taxon>
        <taxon>Lojkania</taxon>
    </lineage>
</organism>
<dbReference type="GO" id="GO:0016020">
    <property type="term" value="C:membrane"/>
    <property type="evidence" value="ECO:0007669"/>
    <property type="project" value="UniProtKB-SubCell"/>
</dbReference>
<feature type="transmembrane region" description="Helical" evidence="6">
    <location>
        <begin position="137"/>
        <end position="162"/>
    </location>
</feature>
<evidence type="ECO:0000313" key="8">
    <source>
        <dbReference type="EMBL" id="KAF2267637.1"/>
    </source>
</evidence>
<name>A0A9P4KEC5_9PLEO</name>
<dbReference type="Gene3D" id="1.20.1250.20">
    <property type="entry name" value="MFS general substrate transporter like domains"/>
    <property type="match status" value="2"/>
</dbReference>
<feature type="transmembrane region" description="Helical" evidence="6">
    <location>
        <begin position="45"/>
        <end position="63"/>
    </location>
</feature>
<feature type="transmembrane region" description="Helical" evidence="6">
    <location>
        <begin position="83"/>
        <end position="102"/>
    </location>
</feature>
<feature type="transmembrane region" description="Helical" evidence="6">
    <location>
        <begin position="275"/>
        <end position="292"/>
    </location>
</feature>
<feature type="domain" description="Major facilitator superfamily (MFS) profile" evidence="7">
    <location>
        <begin position="47"/>
        <end position="462"/>
    </location>
</feature>